<reference evidence="3" key="1">
    <citation type="journal article" date="2019" name="Int. J. Syst. Evol. Microbiol.">
        <title>The Global Catalogue of Microorganisms (GCM) 10K type strain sequencing project: providing services to taxonomists for standard genome sequencing and annotation.</title>
        <authorList>
            <consortium name="The Broad Institute Genomics Platform"/>
            <consortium name="The Broad Institute Genome Sequencing Center for Infectious Disease"/>
            <person name="Wu L."/>
            <person name="Ma J."/>
        </authorList>
    </citation>
    <scope>NUCLEOTIDE SEQUENCE [LARGE SCALE GENOMIC DNA]</scope>
    <source>
        <strain evidence="3">JCM 30742</strain>
    </source>
</reference>
<keyword evidence="3" id="KW-1185">Reference proteome</keyword>
<dbReference type="EMBL" id="BAABEO010000017">
    <property type="protein sequence ID" value="GAA3686905.1"/>
    <property type="molecule type" value="Genomic_DNA"/>
</dbReference>
<sequence>MRTDTGSPAVRAAAIANPLPGGLVESLGPDLRWLRFVAGAAAALLALAGFALAGLMPDPWSASTQGPPAWLGFRSSLGLPERAEPWLLPLAVALATGLLATGAALALPVRSVSRRVALRPVHGHRRSPSGAGPAAKRTGAAGTAAALESLVAVPGTRIFHGLRIPGEPDIHVDHAVLNGGRLVLVESVVWPPGKYRWVNDREMGQASSRRTNVRPVRVADLHGNRTVAKLCKELRVQIAVWPESSGTVEFTPGEEVSPGGVHVGGAGESVAAIRAWLAAGELAGHVDRAIVARLRRMLE</sequence>
<evidence type="ECO:0000313" key="2">
    <source>
        <dbReference type="EMBL" id="GAA3686905.1"/>
    </source>
</evidence>
<evidence type="ECO:0000313" key="3">
    <source>
        <dbReference type="Proteomes" id="UP001500752"/>
    </source>
</evidence>
<evidence type="ECO:0008006" key="4">
    <source>
        <dbReference type="Google" id="ProtNLM"/>
    </source>
</evidence>
<keyword evidence="1" id="KW-0812">Transmembrane</keyword>
<keyword evidence="1" id="KW-1133">Transmembrane helix</keyword>
<comment type="caution">
    <text evidence="2">The sequence shown here is derived from an EMBL/GenBank/DDBJ whole genome shotgun (WGS) entry which is preliminary data.</text>
</comment>
<organism evidence="2 3">
    <name type="scientific">Arthrobacter ginkgonis</name>
    <dbReference type="NCBI Taxonomy" id="1630594"/>
    <lineage>
        <taxon>Bacteria</taxon>
        <taxon>Bacillati</taxon>
        <taxon>Actinomycetota</taxon>
        <taxon>Actinomycetes</taxon>
        <taxon>Micrococcales</taxon>
        <taxon>Micrococcaceae</taxon>
        <taxon>Arthrobacter</taxon>
    </lineage>
</organism>
<dbReference type="Proteomes" id="UP001500752">
    <property type="component" value="Unassembled WGS sequence"/>
</dbReference>
<protein>
    <recommendedName>
        <fullName evidence="4">NERD domain-containing protein</fullName>
    </recommendedName>
</protein>
<gene>
    <name evidence="2" type="ORF">GCM10023081_25270</name>
</gene>
<dbReference type="RefSeq" id="WP_345151210.1">
    <property type="nucleotide sequence ID" value="NZ_BAABEO010000017.1"/>
</dbReference>
<feature type="transmembrane region" description="Helical" evidence="1">
    <location>
        <begin position="86"/>
        <end position="109"/>
    </location>
</feature>
<keyword evidence="1" id="KW-0472">Membrane</keyword>
<accession>A0ABP7CH20</accession>
<feature type="transmembrane region" description="Helical" evidence="1">
    <location>
        <begin position="33"/>
        <end position="56"/>
    </location>
</feature>
<name>A0ABP7CH20_9MICC</name>
<evidence type="ECO:0000256" key="1">
    <source>
        <dbReference type="SAM" id="Phobius"/>
    </source>
</evidence>
<proteinExistence type="predicted"/>